<proteinExistence type="predicted"/>
<reference evidence="1 2" key="1">
    <citation type="submission" date="2021-02" db="EMBL/GenBank/DDBJ databases">
        <authorList>
            <person name="Lee D.-H."/>
        </authorList>
    </citation>
    <scope>NUCLEOTIDE SEQUENCE [LARGE SCALE GENOMIC DNA]</scope>
    <source>
        <strain evidence="1 2">UL073</strain>
    </source>
</reference>
<dbReference type="Proteomes" id="UP000717995">
    <property type="component" value="Unassembled WGS sequence"/>
</dbReference>
<dbReference type="Pfam" id="PF07845">
    <property type="entry name" value="DUF1636"/>
    <property type="match status" value="1"/>
</dbReference>
<dbReference type="EMBL" id="JAFEUP010000001">
    <property type="protein sequence ID" value="MBM7059484.1"/>
    <property type="molecule type" value="Genomic_DNA"/>
</dbReference>
<gene>
    <name evidence="1" type="ORF">JQX08_02075</name>
</gene>
<protein>
    <submittedName>
        <fullName evidence="1">DUF1636 domain-containing protein</fullName>
    </submittedName>
</protein>
<organism evidence="1 2">
    <name type="scientific">Zestomonas insulae</name>
    <dbReference type="NCBI Taxonomy" id="2809017"/>
    <lineage>
        <taxon>Bacteria</taxon>
        <taxon>Pseudomonadati</taxon>
        <taxon>Pseudomonadota</taxon>
        <taxon>Gammaproteobacteria</taxon>
        <taxon>Pseudomonadales</taxon>
        <taxon>Pseudomonadaceae</taxon>
        <taxon>Zestomonas</taxon>
    </lineage>
</organism>
<dbReference type="InterPro" id="IPR012863">
    <property type="entry name" value="DUF1636"/>
</dbReference>
<name>A0ABS2I8L0_9GAMM</name>
<evidence type="ECO:0000313" key="1">
    <source>
        <dbReference type="EMBL" id="MBM7059484.1"/>
    </source>
</evidence>
<comment type="caution">
    <text evidence="1">The sequence shown here is derived from an EMBL/GenBank/DDBJ whole genome shotgun (WGS) entry which is preliminary data.</text>
</comment>
<keyword evidence="2" id="KW-1185">Reference proteome</keyword>
<accession>A0ABS2I8L0</accession>
<evidence type="ECO:0000313" key="2">
    <source>
        <dbReference type="Proteomes" id="UP000717995"/>
    </source>
</evidence>
<sequence length="124" mass="13678">MSTHLTLCETCGHDPAQPDAVRKGEQFAREVERLLQAQAVSAAPLTISRTRCLMACQRHCTALLRAPGKIGYVLGDFAPHREAAQALLDYARHYQHSATGQVPFRDWPAGIKGKFIARIPVLDD</sequence>
<dbReference type="RefSeq" id="WP_204914360.1">
    <property type="nucleotide sequence ID" value="NZ_JAFEUP010000001.1"/>
</dbReference>